<accession>A0A8J6UEU0</accession>
<gene>
    <name evidence="2" type="ORF">IC617_11140</name>
</gene>
<name>A0A8J6UEU0_9GAMM</name>
<evidence type="ECO:0000313" key="2">
    <source>
        <dbReference type="EMBL" id="MBD1389984.1"/>
    </source>
</evidence>
<organism evidence="2 3">
    <name type="scientific">Neiella litorisoli</name>
    <dbReference type="NCBI Taxonomy" id="2771431"/>
    <lineage>
        <taxon>Bacteria</taxon>
        <taxon>Pseudomonadati</taxon>
        <taxon>Pseudomonadota</taxon>
        <taxon>Gammaproteobacteria</taxon>
        <taxon>Alteromonadales</taxon>
        <taxon>Echinimonadaceae</taxon>
        <taxon>Neiella</taxon>
    </lineage>
</organism>
<feature type="signal peptide" evidence="1">
    <location>
        <begin position="1"/>
        <end position="21"/>
    </location>
</feature>
<keyword evidence="1" id="KW-0732">Signal</keyword>
<evidence type="ECO:0000256" key="1">
    <source>
        <dbReference type="SAM" id="SignalP"/>
    </source>
</evidence>
<dbReference type="RefSeq" id="WP_191145067.1">
    <property type="nucleotide sequence ID" value="NZ_JACXAF010000013.1"/>
</dbReference>
<protein>
    <recommendedName>
        <fullName evidence="4">Esterase-like activity of phytase family protein</fullName>
    </recommendedName>
</protein>
<feature type="chain" id="PRO_5035249953" description="Esterase-like activity of phytase family protein" evidence="1">
    <location>
        <begin position="22"/>
        <end position="284"/>
    </location>
</feature>
<comment type="caution">
    <text evidence="2">The sequence shown here is derived from an EMBL/GenBank/DDBJ whole genome shotgun (WGS) entry which is preliminary data.</text>
</comment>
<proteinExistence type="predicted"/>
<evidence type="ECO:0000313" key="3">
    <source>
        <dbReference type="Proteomes" id="UP000638014"/>
    </source>
</evidence>
<sequence>MMVTRALSALLACWFTSGVVAAGLEHYEIVAKHPLPAEIAEASGLACTSDGKYTINDSGNPAIIFQLGDQGQIVGRIHSALNNRDWEALSYADGQLYVADIGNNHGHHRAMKIHRVALASVNKGIAADASSFSFEFADYDQHPVTSVHHDLDAEAITIDQGQLIVFSKSWQSNVARVYRMIPRQQHQVIEPVATIAELPGMITGAHFDPVAKQYWLVGYNSKGLPKLKPFIAQLDDNFQLLATKSLTGLGQIEAVCMDQQRRLWLAQEQMLFKPALLIEMAAQP</sequence>
<keyword evidence="3" id="KW-1185">Reference proteome</keyword>
<reference evidence="2" key="1">
    <citation type="submission" date="2020-09" db="EMBL/GenBank/DDBJ databases">
        <title>A novel bacterium of genus Neiella, isolated from South China Sea.</title>
        <authorList>
            <person name="Huang H."/>
            <person name="Mo K."/>
            <person name="Hu Y."/>
        </authorList>
    </citation>
    <scope>NUCLEOTIDE SEQUENCE</scope>
    <source>
        <strain evidence="2">HB171785</strain>
    </source>
</reference>
<dbReference type="Proteomes" id="UP000638014">
    <property type="component" value="Unassembled WGS sequence"/>
</dbReference>
<evidence type="ECO:0008006" key="4">
    <source>
        <dbReference type="Google" id="ProtNLM"/>
    </source>
</evidence>
<dbReference type="Gene3D" id="2.120.10.30">
    <property type="entry name" value="TolB, C-terminal domain"/>
    <property type="match status" value="1"/>
</dbReference>
<dbReference type="EMBL" id="JACXAF010000013">
    <property type="protein sequence ID" value="MBD1389984.1"/>
    <property type="molecule type" value="Genomic_DNA"/>
</dbReference>
<dbReference type="SUPFAM" id="SSF101898">
    <property type="entry name" value="NHL repeat"/>
    <property type="match status" value="1"/>
</dbReference>
<dbReference type="AlphaFoldDB" id="A0A8J6UEU0"/>
<dbReference type="InterPro" id="IPR011042">
    <property type="entry name" value="6-blade_b-propeller_TolB-like"/>
</dbReference>